<comment type="caution">
    <text evidence="2">The sequence shown here is derived from an EMBL/GenBank/DDBJ whole genome shotgun (WGS) entry which is preliminary data.</text>
</comment>
<evidence type="ECO:0000313" key="3">
    <source>
        <dbReference type="Proteomes" id="UP000184267"/>
    </source>
</evidence>
<dbReference type="SUPFAM" id="SSF82199">
    <property type="entry name" value="SET domain"/>
    <property type="match status" value="1"/>
</dbReference>
<dbReference type="InterPro" id="IPR046341">
    <property type="entry name" value="SET_dom_sf"/>
</dbReference>
<dbReference type="EMBL" id="MNAD01001315">
    <property type="protein sequence ID" value="OJT06372.1"/>
    <property type="molecule type" value="Genomic_DNA"/>
</dbReference>
<dbReference type="InterPro" id="IPR001214">
    <property type="entry name" value="SET_dom"/>
</dbReference>
<dbReference type="Proteomes" id="UP000184267">
    <property type="component" value="Unassembled WGS sequence"/>
</dbReference>
<dbReference type="PANTHER" id="PTHR47332:SF4">
    <property type="entry name" value="SET DOMAIN-CONTAINING PROTEIN 5"/>
    <property type="match status" value="1"/>
</dbReference>
<dbReference type="PROSITE" id="PS50280">
    <property type="entry name" value="SET"/>
    <property type="match status" value="1"/>
</dbReference>
<reference evidence="2 3" key="1">
    <citation type="submission" date="2016-10" db="EMBL/GenBank/DDBJ databases">
        <title>Genome sequence of the basidiomycete white-rot fungus Trametes pubescens.</title>
        <authorList>
            <person name="Makela M.R."/>
            <person name="Granchi Z."/>
            <person name="Peng M."/>
            <person name="De Vries R.P."/>
            <person name="Grigoriev I."/>
            <person name="Riley R."/>
            <person name="Hilden K."/>
        </authorList>
    </citation>
    <scope>NUCLEOTIDE SEQUENCE [LARGE SCALE GENOMIC DNA]</scope>
    <source>
        <strain evidence="2 3">FBCC735</strain>
    </source>
</reference>
<dbReference type="OrthoDB" id="265717at2759"/>
<dbReference type="OMA" id="WACIATR"/>
<gene>
    <name evidence="2" type="ORF">TRAPUB_2773</name>
</gene>
<dbReference type="SMART" id="SM00317">
    <property type="entry name" value="SET"/>
    <property type="match status" value="1"/>
</dbReference>
<dbReference type="STRING" id="154538.A0A1M2VFJ3"/>
<keyword evidence="3" id="KW-1185">Reference proteome</keyword>
<dbReference type="Pfam" id="PF00856">
    <property type="entry name" value="SET"/>
    <property type="match status" value="1"/>
</dbReference>
<evidence type="ECO:0000259" key="1">
    <source>
        <dbReference type="PROSITE" id="PS50280"/>
    </source>
</evidence>
<sequence length="303" mass="34056">MNDSYSIQDIPGRGQGAVAARAINSGELILEESPLLIQQYTVTAHDLAVILSRLPRDDQIRFLSLSNAWSIHKGAYNPLVGIWLTNALPCGTPEDPKGDLTEVEGIFPAAARFNGSCQPNVYHWWDDVAQRLVLHAVRDIDPGEELCLGYVDVLAPRADRRAGLEEYYNYLCCCEVCSLRGQSLRDSDRRRRQLAQIRIDMVDYLDPAFGLHKIKLALQLLQEEDILEYSSASFYIKGFDFCAMAGDVESARAWAKKAWEALSRTRGPNSSFARHWDSLAQHPEDSDVFGSGRKKYKLMGPEF</sequence>
<feature type="domain" description="SET" evidence="1">
    <location>
        <begin position="1"/>
        <end position="151"/>
    </location>
</feature>
<organism evidence="2 3">
    <name type="scientific">Trametes pubescens</name>
    <name type="common">White-rot fungus</name>
    <dbReference type="NCBI Taxonomy" id="154538"/>
    <lineage>
        <taxon>Eukaryota</taxon>
        <taxon>Fungi</taxon>
        <taxon>Dikarya</taxon>
        <taxon>Basidiomycota</taxon>
        <taxon>Agaricomycotina</taxon>
        <taxon>Agaricomycetes</taxon>
        <taxon>Polyporales</taxon>
        <taxon>Polyporaceae</taxon>
        <taxon>Trametes</taxon>
    </lineage>
</organism>
<dbReference type="CDD" id="cd20071">
    <property type="entry name" value="SET_SMYD"/>
    <property type="match status" value="1"/>
</dbReference>
<evidence type="ECO:0000313" key="2">
    <source>
        <dbReference type="EMBL" id="OJT06372.1"/>
    </source>
</evidence>
<accession>A0A1M2VFJ3</accession>
<name>A0A1M2VFJ3_TRAPU</name>
<dbReference type="InterPro" id="IPR053185">
    <property type="entry name" value="SET_domain_protein"/>
</dbReference>
<dbReference type="AlphaFoldDB" id="A0A1M2VFJ3"/>
<protein>
    <submittedName>
        <fullName evidence="2">SET domain-containing protein 5</fullName>
    </submittedName>
</protein>
<proteinExistence type="predicted"/>
<dbReference type="Gene3D" id="2.170.270.10">
    <property type="entry name" value="SET domain"/>
    <property type="match status" value="1"/>
</dbReference>
<dbReference type="PANTHER" id="PTHR47332">
    <property type="entry name" value="SET DOMAIN-CONTAINING PROTEIN 5"/>
    <property type="match status" value="1"/>
</dbReference>